<evidence type="ECO:0000313" key="6">
    <source>
        <dbReference type="EMBL" id="ODM03535.1"/>
    </source>
</evidence>
<dbReference type="Proteomes" id="UP000094271">
    <property type="component" value="Unassembled WGS sequence"/>
</dbReference>
<dbReference type="AlphaFoldDB" id="A0A1E3A441"/>
<keyword evidence="3" id="KW-0804">Transcription</keyword>
<dbReference type="InterPro" id="IPR018334">
    <property type="entry name" value="ArsR_HTH"/>
</dbReference>
<dbReference type="NCBIfam" id="NF033788">
    <property type="entry name" value="HTH_metalloreg"/>
    <property type="match status" value="1"/>
</dbReference>
<reference evidence="6 9" key="1">
    <citation type="submission" date="2016-07" db="EMBL/GenBank/DDBJ databases">
        <title>Characterization of isolates of Eisenbergiella tayi derived from blood cultures, using whole genome sequencing.</title>
        <authorList>
            <person name="Burdz T."/>
            <person name="Wiebe D."/>
            <person name="Huynh C."/>
            <person name="Bernard K."/>
        </authorList>
    </citation>
    <scope>NUCLEOTIDE SEQUENCE [LARGE SCALE GENOMIC DNA]</scope>
    <source>
        <strain evidence="6 9">NML 110608</strain>
    </source>
</reference>
<dbReference type="PANTHER" id="PTHR43132:SF6">
    <property type="entry name" value="HTH-TYPE TRANSCRIPTIONAL REPRESSOR CZRA"/>
    <property type="match status" value="1"/>
</dbReference>
<keyword evidence="2" id="KW-0238">DNA-binding</keyword>
<dbReference type="InterPro" id="IPR011991">
    <property type="entry name" value="ArsR-like_HTH"/>
</dbReference>
<dbReference type="InterPro" id="IPR036388">
    <property type="entry name" value="WH-like_DNA-bd_sf"/>
</dbReference>
<keyword evidence="11" id="KW-1185">Reference proteome</keyword>
<dbReference type="SMART" id="SM00418">
    <property type="entry name" value="HTH_ARSR"/>
    <property type="match status" value="1"/>
</dbReference>
<dbReference type="InterPro" id="IPR051011">
    <property type="entry name" value="Metal_resp_trans_reg"/>
</dbReference>
<proteinExistence type="predicted"/>
<evidence type="ECO:0000313" key="8">
    <source>
        <dbReference type="EMBL" id="ODR61787.1"/>
    </source>
</evidence>
<sequence>MKRSHEHAESCEYIHVHEDIVEKVNDRMPAEDDLDDLADFFKIFGDTTRIKILYVLLCSEMCVCDLAQILNMTQSAISHQLRVLKQMDLVKSRREGKTIFYSLADGHITTILSQGLDHIQEDEVR</sequence>
<dbReference type="PANTHER" id="PTHR43132">
    <property type="entry name" value="ARSENICAL RESISTANCE OPERON REPRESSOR ARSR-RELATED"/>
    <property type="match status" value="1"/>
</dbReference>
<comment type="caution">
    <text evidence="6">The sequence shown here is derived from an EMBL/GenBank/DDBJ whole genome shotgun (WGS) entry which is preliminary data.</text>
</comment>
<reference evidence="8 11" key="2">
    <citation type="submission" date="2016-08" db="EMBL/GenBank/DDBJ databases">
        <title>Characterization of Isolates of Eisenbergiella tayi Derived from Blood Cultures, Using Whole Genome Sequencing.</title>
        <authorList>
            <person name="Bernier A.-M."/>
            <person name="Burdz T."/>
            <person name="Wiebe D."/>
            <person name="Bernard K."/>
        </authorList>
    </citation>
    <scope>NUCLEOTIDE SEQUENCE [LARGE SCALE GENOMIC DNA]</scope>
    <source>
        <strain evidence="8 11">NML120146</strain>
    </source>
</reference>
<dbReference type="PROSITE" id="PS50987">
    <property type="entry name" value="HTH_ARSR_2"/>
    <property type="match status" value="1"/>
</dbReference>
<dbReference type="EMBL" id="MEHD01000005">
    <property type="protein sequence ID" value="ODR61787.1"/>
    <property type="molecule type" value="Genomic_DNA"/>
</dbReference>
<dbReference type="RefSeq" id="WP_009253778.1">
    <property type="nucleotide sequence ID" value="NZ_BAABXS010000001.1"/>
</dbReference>
<name>A0A1E3A441_9FIRM</name>
<dbReference type="EMBL" id="MCGH01000003">
    <property type="protein sequence ID" value="ODM03535.1"/>
    <property type="molecule type" value="Genomic_DNA"/>
</dbReference>
<protein>
    <submittedName>
        <fullName evidence="7">Transcriptional regulator</fullName>
    </submittedName>
</protein>
<evidence type="ECO:0000259" key="5">
    <source>
        <dbReference type="PROSITE" id="PS50987"/>
    </source>
</evidence>
<evidence type="ECO:0000313" key="7">
    <source>
        <dbReference type="EMBL" id="ODR50607.1"/>
    </source>
</evidence>
<evidence type="ECO:0000313" key="10">
    <source>
        <dbReference type="Proteomes" id="UP000094271"/>
    </source>
</evidence>
<accession>A0A1E3A441</accession>
<keyword evidence="1" id="KW-0805">Transcription regulation</keyword>
<evidence type="ECO:0000256" key="4">
    <source>
        <dbReference type="ARBA" id="ARBA00043263"/>
    </source>
</evidence>
<evidence type="ECO:0000313" key="11">
    <source>
        <dbReference type="Proteomes" id="UP000094869"/>
    </source>
</evidence>
<gene>
    <name evidence="7" type="ORF">BEI59_14610</name>
    <name evidence="6" type="ORF">BEI61_04333</name>
    <name evidence="8" type="ORF">BEI63_00115</name>
</gene>
<dbReference type="InterPro" id="IPR036390">
    <property type="entry name" value="WH_DNA-bd_sf"/>
</dbReference>
<dbReference type="PROSITE" id="PS00846">
    <property type="entry name" value="HTH_ARSR_1"/>
    <property type="match status" value="1"/>
</dbReference>
<evidence type="ECO:0000313" key="9">
    <source>
        <dbReference type="Proteomes" id="UP000094067"/>
    </source>
</evidence>
<dbReference type="PRINTS" id="PR00778">
    <property type="entry name" value="HTHARSR"/>
</dbReference>
<dbReference type="PATRIC" id="fig|1432052.4.peg.4807"/>
<dbReference type="GO" id="GO:0003700">
    <property type="term" value="F:DNA-binding transcription factor activity"/>
    <property type="evidence" value="ECO:0007669"/>
    <property type="project" value="InterPro"/>
</dbReference>
<dbReference type="GO" id="GO:0046686">
    <property type="term" value="P:response to cadmium ion"/>
    <property type="evidence" value="ECO:0007669"/>
    <property type="project" value="UniProtKB-KW"/>
</dbReference>
<dbReference type="OrthoDB" id="9794330at2"/>
<evidence type="ECO:0000256" key="3">
    <source>
        <dbReference type="ARBA" id="ARBA00023163"/>
    </source>
</evidence>
<dbReference type="SUPFAM" id="SSF46785">
    <property type="entry name" value="Winged helix' DNA-binding domain"/>
    <property type="match status" value="1"/>
</dbReference>
<organism evidence="6 9">
    <name type="scientific">Eisenbergiella tayi</name>
    <dbReference type="NCBI Taxonomy" id="1432052"/>
    <lineage>
        <taxon>Bacteria</taxon>
        <taxon>Bacillati</taxon>
        <taxon>Bacillota</taxon>
        <taxon>Clostridia</taxon>
        <taxon>Lachnospirales</taxon>
        <taxon>Lachnospiraceae</taxon>
        <taxon>Eisenbergiella</taxon>
    </lineage>
</organism>
<reference evidence="7 10" key="3">
    <citation type="submission" date="2016-08" db="EMBL/GenBank/DDBJ databases">
        <authorList>
            <person name="Seilhamer J.J."/>
        </authorList>
    </citation>
    <scope>NUCLEOTIDE SEQUENCE [LARGE SCALE GENOMIC DNA]</scope>
    <source>
        <strain evidence="7 10">NML150140-1</strain>
    </source>
</reference>
<evidence type="ECO:0000256" key="2">
    <source>
        <dbReference type="ARBA" id="ARBA00023125"/>
    </source>
</evidence>
<dbReference type="Pfam" id="PF01022">
    <property type="entry name" value="HTH_5"/>
    <property type="match status" value="1"/>
</dbReference>
<dbReference type="Proteomes" id="UP000094067">
    <property type="component" value="Unassembled WGS sequence"/>
</dbReference>
<dbReference type="GeneID" id="93301101"/>
<dbReference type="Proteomes" id="UP000094869">
    <property type="component" value="Unassembled WGS sequence"/>
</dbReference>
<dbReference type="CDD" id="cd00090">
    <property type="entry name" value="HTH_ARSR"/>
    <property type="match status" value="1"/>
</dbReference>
<dbReference type="InterPro" id="IPR001845">
    <property type="entry name" value="HTH_ArsR_DNA-bd_dom"/>
</dbReference>
<dbReference type="GO" id="GO:0003677">
    <property type="term" value="F:DNA binding"/>
    <property type="evidence" value="ECO:0007669"/>
    <property type="project" value="UniProtKB-KW"/>
</dbReference>
<evidence type="ECO:0000256" key="1">
    <source>
        <dbReference type="ARBA" id="ARBA00023015"/>
    </source>
</evidence>
<keyword evidence="4" id="KW-0105">Cadmium resistance</keyword>
<feature type="domain" description="HTH arsR-type" evidence="5">
    <location>
        <begin position="29"/>
        <end position="123"/>
    </location>
</feature>
<dbReference type="Gene3D" id="1.10.10.10">
    <property type="entry name" value="Winged helix-like DNA-binding domain superfamily/Winged helix DNA-binding domain"/>
    <property type="match status" value="1"/>
</dbReference>
<dbReference type="EMBL" id="MEHA01000010">
    <property type="protein sequence ID" value="ODR50607.1"/>
    <property type="molecule type" value="Genomic_DNA"/>
</dbReference>